<dbReference type="Proteomes" id="UP000790347">
    <property type="component" value="Unassembled WGS sequence"/>
</dbReference>
<evidence type="ECO:0000313" key="2">
    <source>
        <dbReference type="EMBL" id="KAH9510634.1"/>
    </source>
</evidence>
<protein>
    <recommendedName>
        <fullName evidence="1">HAT C-terminal dimerisation domain-containing protein</fullName>
    </recommendedName>
</protein>
<evidence type="ECO:0000259" key="1">
    <source>
        <dbReference type="Pfam" id="PF05699"/>
    </source>
</evidence>
<dbReference type="Pfam" id="PF05699">
    <property type="entry name" value="Dimer_Tnp_hAT"/>
    <property type="match status" value="1"/>
</dbReference>
<organism evidence="2 3">
    <name type="scientific">Dermatophagoides farinae</name>
    <name type="common">American house dust mite</name>
    <dbReference type="NCBI Taxonomy" id="6954"/>
    <lineage>
        <taxon>Eukaryota</taxon>
        <taxon>Metazoa</taxon>
        <taxon>Ecdysozoa</taxon>
        <taxon>Arthropoda</taxon>
        <taxon>Chelicerata</taxon>
        <taxon>Arachnida</taxon>
        <taxon>Acari</taxon>
        <taxon>Acariformes</taxon>
        <taxon>Sarcoptiformes</taxon>
        <taxon>Astigmata</taxon>
        <taxon>Psoroptidia</taxon>
        <taxon>Analgoidea</taxon>
        <taxon>Pyroglyphidae</taxon>
        <taxon>Dermatophagoidinae</taxon>
        <taxon>Dermatophagoides</taxon>
    </lineage>
</organism>
<comment type="caution">
    <text evidence="2">The sequence shown here is derived from an EMBL/GenBank/DDBJ whole genome shotgun (WGS) entry which is preliminary data.</text>
</comment>
<dbReference type="PANTHER" id="PTHR45913:SF10">
    <property type="entry name" value="DUF4371 DOMAIN-CONTAINING PROTEIN"/>
    <property type="match status" value="1"/>
</dbReference>
<dbReference type="PANTHER" id="PTHR45913">
    <property type="entry name" value="EPM2A-INTERACTING PROTEIN 1"/>
    <property type="match status" value="1"/>
</dbReference>
<name>A0A922HWP2_DERFA</name>
<keyword evidence="3" id="KW-1185">Reference proteome</keyword>
<feature type="domain" description="HAT C-terminal dimerisation" evidence="1">
    <location>
        <begin position="49"/>
        <end position="93"/>
    </location>
</feature>
<reference evidence="2" key="2">
    <citation type="journal article" date="2022" name="Res Sq">
        <title>Comparative Genomics Reveals Insights into the Divergent Evolution of Astigmatic Mites and Household Pest Adaptations.</title>
        <authorList>
            <person name="Xiong Q."/>
            <person name="Wan A.T.-Y."/>
            <person name="Liu X.-Y."/>
            <person name="Fung C.S.-H."/>
            <person name="Xiao X."/>
            <person name="Malainual N."/>
            <person name="Hou J."/>
            <person name="Wang L."/>
            <person name="Wang M."/>
            <person name="Yang K."/>
            <person name="Cui Y."/>
            <person name="Leung E."/>
            <person name="Nong W."/>
            <person name="Shin S.-K."/>
            <person name="Au S."/>
            <person name="Jeong K.Y."/>
            <person name="Chew F.T."/>
            <person name="Hui J."/>
            <person name="Leung T.F."/>
            <person name="Tungtrongchitr A."/>
            <person name="Zhong N."/>
            <person name="Liu Z."/>
            <person name="Tsui S."/>
        </authorList>
    </citation>
    <scope>NUCLEOTIDE SEQUENCE</scope>
    <source>
        <strain evidence="2">Derf</strain>
        <tissue evidence="2">Whole organism</tissue>
    </source>
</reference>
<dbReference type="AlphaFoldDB" id="A0A922HWP2"/>
<evidence type="ECO:0000313" key="3">
    <source>
        <dbReference type="Proteomes" id="UP000790347"/>
    </source>
</evidence>
<gene>
    <name evidence="2" type="ORF">DERF_009150</name>
</gene>
<dbReference type="EMBL" id="ASGP02000004">
    <property type="protein sequence ID" value="KAH9510634.1"/>
    <property type="molecule type" value="Genomic_DNA"/>
</dbReference>
<accession>A0A922HWP2</accession>
<proteinExistence type="predicted"/>
<dbReference type="GO" id="GO:0046983">
    <property type="term" value="F:protein dimerization activity"/>
    <property type="evidence" value="ECO:0007669"/>
    <property type="project" value="InterPro"/>
</dbReference>
<dbReference type="InterPro" id="IPR008906">
    <property type="entry name" value="HATC_C_dom"/>
</dbReference>
<reference evidence="2" key="1">
    <citation type="submission" date="2013-05" db="EMBL/GenBank/DDBJ databases">
        <authorList>
            <person name="Yim A.K.Y."/>
            <person name="Chan T.F."/>
            <person name="Ji K.M."/>
            <person name="Liu X.Y."/>
            <person name="Zhou J.W."/>
            <person name="Li R.Q."/>
            <person name="Yang K.Y."/>
            <person name="Li J."/>
            <person name="Li M."/>
            <person name="Law P.T.W."/>
            <person name="Wu Y.L."/>
            <person name="Cai Z.L."/>
            <person name="Qin H."/>
            <person name="Bao Y."/>
            <person name="Leung R.K.K."/>
            <person name="Ng P.K.S."/>
            <person name="Zou J."/>
            <person name="Zhong X.J."/>
            <person name="Ran P.X."/>
            <person name="Zhong N.S."/>
            <person name="Liu Z.G."/>
            <person name="Tsui S.K.W."/>
        </authorList>
    </citation>
    <scope>NUCLEOTIDE SEQUENCE</scope>
    <source>
        <strain evidence="2">Derf</strain>
        <tissue evidence="2">Whole organism</tissue>
    </source>
</reference>
<sequence length="115" mass="13519">MQLVEFQSSTIWKQKFVDLRNDLENIESNRLLDQIHKIAEMKFYLHGIQFLTPILSIFSSTWACESLFSELNFIKNKYRNRMTDESSSACVLLKLTKYEPDIKLLSSGIQKQKSH</sequence>